<feature type="compositionally biased region" description="Basic and acidic residues" evidence="1">
    <location>
        <begin position="194"/>
        <end position="212"/>
    </location>
</feature>
<dbReference type="SUPFAM" id="SSF52540">
    <property type="entry name" value="P-loop containing nucleoside triphosphate hydrolases"/>
    <property type="match status" value="1"/>
</dbReference>
<dbReference type="GO" id="GO:0051603">
    <property type="term" value="P:proteolysis involved in protein catabolic process"/>
    <property type="evidence" value="ECO:0007669"/>
    <property type="project" value="TreeGrafter"/>
</dbReference>
<accession>A0A0P1BL70</accession>
<dbReference type="GO" id="GO:0005524">
    <property type="term" value="F:ATP binding"/>
    <property type="evidence" value="ECO:0007669"/>
    <property type="project" value="UniProtKB-KW"/>
</dbReference>
<feature type="compositionally biased region" description="Polar residues" evidence="1">
    <location>
        <begin position="69"/>
        <end position="84"/>
    </location>
</feature>
<dbReference type="OrthoDB" id="1721884at2759"/>
<dbReference type="PANTHER" id="PTHR48102:SF7">
    <property type="entry name" value="ATP-DEPENDENT CLP PROTEASE ATP-BINDING SUBUNIT CLPX-LIKE, MITOCHONDRIAL"/>
    <property type="match status" value="1"/>
</dbReference>
<dbReference type="Pfam" id="PF00004">
    <property type="entry name" value="AAA"/>
    <property type="match status" value="1"/>
</dbReference>
<dbReference type="EMBL" id="CCYA01000254">
    <property type="protein sequence ID" value="CEH17305.1"/>
    <property type="molecule type" value="Genomic_DNA"/>
</dbReference>
<feature type="compositionally biased region" description="Low complexity" evidence="1">
    <location>
        <begin position="275"/>
        <end position="294"/>
    </location>
</feature>
<keyword evidence="4" id="KW-1185">Reference proteome</keyword>
<feature type="region of interest" description="Disordered" evidence="1">
    <location>
        <begin position="227"/>
        <end position="326"/>
    </location>
</feature>
<feature type="region of interest" description="Disordered" evidence="1">
    <location>
        <begin position="33"/>
        <end position="84"/>
    </location>
</feature>
<dbReference type="InterPro" id="IPR050052">
    <property type="entry name" value="ATP-dep_Clp_protease_ClpX"/>
</dbReference>
<evidence type="ECO:0000259" key="2">
    <source>
        <dbReference type="SMART" id="SM00382"/>
    </source>
</evidence>
<name>A0A0P1BL70_9BASI</name>
<dbReference type="Proteomes" id="UP000054845">
    <property type="component" value="Unassembled WGS sequence"/>
</dbReference>
<dbReference type="PANTHER" id="PTHR48102">
    <property type="entry name" value="ATP-DEPENDENT CLP PROTEASE ATP-BINDING SUBUNIT CLPX-LIKE, MITOCHONDRIAL-RELATED"/>
    <property type="match status" value="1"/>
</dbReference>
<dbReference type="InterPro" id="IPR003593">
    <property type="entry name" value="AAA+_ATPase"/>
</dbReference>
<dbReference type="AlphaFoldDB" id="A0A0P1BL70"/>
<dbReference type="GO" id="GO:0016887">
    <property type="term" value="F:ATP hydrolysis activity"/>
    <property type="evidence" value="ECO:0007669"/>
    <property type="project" value="InterPro"/>
</dbReference>
<evidence type="ECO:0000256" key="1">
    <source>
        <dbReference type="SAM" id="MobiDB-lite"/>
    </source>
</evidence>
<proteinExistence type="predicted"/>
<dbReference type="InterPro" id="IPR027417">
    <property type="entry name" value="P-loop_NTPase"/>
</dbReference>
<dbReference type="STRING" id="401625.A0A0P1BL70"/>
<keyword evidence="3" id="KW-0547">Nucleotide-binding</keyword>
<organism evidence="3 4">
    <name type="scientific">Ceraceosorus bombacis</name>
    <dbReference type="NCBI Taxonomy" id="401625"/>
    <lineage>
        <taxon>Eukaryota</taxon>
        <taxon>Fungi</taxon>
        <taxon>Dikarya</taxon>
        <taxon>Basidiomycota</taxon>
        <taxon>Ustilaginomycotina</taxon>
        <taxon>Exobasidiomycetes</taxon>
        <taxon>Ceraceosorales</taxon>
        <taxon>Ceraceosoraceae</taxon>
        <taxon>Ceraceosorus</taxon>
    </lineage>
</organism>
<reference evidence="3 4" key="1">
    <citation type="submission" date="2014-09" db="EMBL/GenBank/DDBJ databases">
        <authorList>
            <person name="Magalhaes I.L.F."/>
            <person name="Oliveira U."/>
            <person name="Santos F.R."/>
            <person name="Vidigal T.H.D.A."/>
            <person name="Brescovit A.D."/>
            <person name="Santos A.J."/>
        </authorList>
    </citation>
    <scope>NUCLEOTIDE SEQUENCE [LARGE SCALE GENOMIC DNA]</scope>
</reference>
<dbReference type="InterPro" id="IPR003959">
    <property type="entry name" value="ATPase_AAA_core"/>
</dbReference>
<dbReference type="GO" id="GO:0005759">
    <property type="term" value="C:mitochondrial matrix"/>
    <property type="evidence" value="ECO:0007669"/>
    <property type="project" value="TreeGrafter"/>
</dbReference>
<dbReference type="Gene3D" id="3.40.50.300">
    <property type="entry name" value="P-loop containing nucleotide triphosphate hydrolases"/>
    <property type="match status" value="2"/>
</dbReference>
<feature type="compositionally biased region" description="Basic residues" evidence="1">
    <location>
        <begin position="36"/>
        <end position="45"/>
    </location>
</feature>
<feature type="domain" description="AAA+ ATPase" evidence="2">
    <location>
        <begin position="320"/>
        <end position="479"/>
    </location>
</feature>
<evidence type="ECO:0000313" key="3">
    <source>
        <dbReference type="EMBL" id="CEH17305.1"/>
    </source>
</evidence>
<keyword evidence="3" id="KW-0067">ATP-binding</keyword>
<dbReference type="SMART" id="SM00382">
    <property type="entry name" value="AAA"/>
    <property type="match status" value="1"/>
</dbReference>
<sequence length="507" mass="54041">MLGPAVRPLTASGHSRGLQAAFSCASPYLVANSPRASHRQGKHSRTTSTPCTPNSRPRSSPLPPLGARFSSNSATPSRSRTISSKDALASIASDQGPIPTPKQLMAHLDAYVIGQATAKRTLCVAVHNHLLRCRIEDAQKWEEQRKGEISEEEGTDNVPGSASKEVKRQIPFANRGLPTGASGYRTRPRKSRSLHPDGPPEHETGPGFRHEEDILTDWAGQAKGRRYVDGYPQDDAGDGRPEAHASGSSQSFFNSNLSESDMRAQRQLEWTRTPADSASPSASRANSSTSGSSHARNRGLARTTSSVGIVSSADDKPRLPRPNVLLLGPSGSGKTLLLSTLARALQLPFVHVDATPLTQAGYVGEDAENIVARLLSAAGGDVQAAQRGIVVLDEVVTVEGREVDQSRRAAATAGAAASVRGSDLYDLAEVEDLTAYGLIPEFIGRVPVMAALSALSEEELLRVMTEPRHSLTQEYETLFRAYGVELRFTSLALQVFASQATNGTSGA</sequence>
<feature type="compositionally biased region" description="Polar residues" evidence="1">
    <location>
        <begin position="246"/>
        <end position="259"/>
    </location>
</feature>
<evidence type="ECO:0000313" key="4">
    <source>
        <dbReference type="Proteomes" id="UP000054845"/>
    </source>
</evidence>
<feature type="region of interest" description="Disordered" evidence="1">
    <location>
        <begin position="146"/>
        <end position="212"/>
    </location>
</feature>
<protein>
    <submittedName>
        <fullName evidence="3">Atp-dependent clp atp-binding subunit</fullName>
    </submittedName>
</protein>
<dbReference type="Gene3D" id="1.10.8.60">
    <property type="match status" value="1"/>
</dbReference>